<keyword evidence="3" id="KW-1185">Reference proteome</keyword>
<dbReference type="EMBL" id="UYSL01020813">
    <property type="protein sequence ID" value="VDL76228.1"/>
    <property type="molecule type" value="Genomic_DNA"/>
</dbReference>
<dbReference type="AlphaFoldDB" id="A0A0N4Y8R6"/>
<reference evidence="4" key="1">
    <citation type="submission" date="2017-02" db="UniProtKB">
        <authorList>
            <consortium name="WormBaseParasite"/>
        </authorList>
    </citation>
    <scope>IDENTIFICATION</scope>
</reference>
<reference evidence="2 3" key="2">
    <citation type="submission" date="2018-11" db="EMBL/GenBank/DDBJ databases">
        <authorList>
            <consortium name="Pathogen Informatics"/>
        </authorList>
    </citation>
    <scope>NUCLEOTIDE SEQUENCE [LARGE SCALE GENOMIC DNA]</scope>
</reference>
<gene>
    <name evidence="2" type="ORF">NBR_LOCUS12639</name>
</gene>
<dbReference type="Gene3D" id="3.60.10.10">
    <property type="entry name" value="Endonuclease/exonuclease/phosphatase"/>
    <property type="match status" value="1"/>
</dbReference>
<feature type="region of interest" description="Disordered" evidence="1">
    <location>
        <begin position="77"/>
        <end position="125"/>
    </location>
</feature>
<evidence type="ECO:0000313" key="2">
    <source>
        <dbReference type="EMBL" id="VDL76228.1"/>
    </source>
</evidence>
<dbReference type="Proteomes" id="UP000271162">
    <property type="component" value="Unassembled WGS sequence"/>
</dbReference>
<evidence type="ECO:0000256" key="1">
    <source>
        <dbReference type="SAM" id="MobiDB-lite"/>
    </source>
</evidence>
<dbReference type="InterPro" id="IPR036691">
    <property type="entry name" value="Endo/exonu/phosph_ase_sf"/>
</dbReference>
<accession>A0A0N4Y8R6</accession>
<sequence length="125" mass="13945">MKDGCWSIISVYAPQTGCSEEGKDEFYMTLDDVIRCVPEGDFLTVAGDLNGHVGTDRRGRPRLGYLRHILCKEGKPEGDLQQWRSKDGNRPYPTQAAGCRPKHQPPSEAKDEDGTQNPMVEIARP</sequence>
<organism evidence="4">
    <name type="scientific">Nippostrongylus brasiliensis</name>
    <name type="common">Rat hookworm</name>
    <dbReference type="NCBI Taxonomy" id="27835"/>
    <lineage>
        <taxon>Eukaryota</taxon>
        <taxon>Metazoa</taxon>
        <taxon>Ecdysozoa</taxon>
        <taxon>Nematoda</taxon>
        <taxon>Chromadorea</taxon>
        <taxon>Rhabditida</taxon>
        <taxon>Rhabditina</taxon>
        <taxon>Rhabditomorpha</taxon>
        <taxon>Strongyloidea</taxon>
        <taxon>Heligmosomidae</taxon>
        <taxon>Nippostrongylus</taxon>
    </lineage>
</organism>
<name>A0A0N4Y8R6_NIPBR</name>
<evidence type="ECO:0000313" key="3">
    <source>
        <dbReference type="Proteomes" id="UP000271162"/>
    </source>
</evidence>
<evidence type="ECO:0000313" key="4">
    <source>
        <dbReference type="WBParaSite" id="NBR_0001263801-mRNA-1"/>
    </source>
</evidence>
<feature type="compositionally biased region" description="Basic and acidic residues" evidence="1">
    <location>
        <begin position="77"/>
        <end position="89"/>
    </location>
</feature>
<proteinExistence type="predicted"/>
<dbReference type="STRING" id="27835.A0A0N4Y8R6"/>
<dbReference type="WBParaSite" id="NBR_0001263801-mRNA-1">
    <property type="protein sequence ID" value="NBR_0001263801-mRNA-1"/>
    <property type="gene ID" value="NBR_0001263801"/>
</dbReference>
<protein>
    <submittedName>
        <fullName evidence="4">Endo/exonuclease/phosphatase domain-containing protein</fullName>
    </submittedName>
</protein>